<dbReference type="SUPFAM" id="SSF51735">
    <property type="entry name" value="NAD(P)-binding Rossmann-fold domains"/>
    <property type="match status" value="1"/>
</dbReference>
<feature type="domain" description="D-isomer specific 2-hydroxyacid dehydrogenase NAD-binding" evidence="6">
    <location>
        <begin position="107"/>
        <end position="281"/>
    </location>
</feature>
<evidence type="ECO:0000256" key="2">
    <source>
        <dbReference type="ARBA" id="ARBA00023002"/>
    </source>
</evidence>
<dbReference type="InterPro" id="IPR029752">
    <property type="entry name" value="D-isomer_DH_CS1"/>
</dbReference>
<dbReference type="InterPro" id="IPR006140">
    <property type="entry name" value="D-isomer_DH_NAD-bd"/>
</dbReference>
<dbReference type="InterPro" id="IPR029753">
    <property type="entry name" value="D-isomer_DH_CS"/>
</dbReference>
<dbReference type="OrthoDB" id="9805416at2"/>
<dbReference type="CDD" id="cd05300">
    <property type="entry name" value="2-Hacid_dh_1"/>
    <property type="match status" value="1"/>
</dbReference>
<keyword evidence="2 4" id="KW-0560">Oxidoreductase</keyword>
<dbReference type="Gene3D" id="3.40.50.720">
    <property type="entry name" value="NAD(P)-binding Rossmann-like Domain"/>
    <property type="match status" value="2"/>
</dbReference>
<dbReference type="GO" id="GO:0051287">
    <property type="term" value="F:NAD binding"/>
    <property type="evidence" value="ECO:0007669"/>
    <property type="project" value="InterPro"/>
</dbReference>
<evidence type="ECO:0000259" key="6">
    <source>
        <dbReference type="Pfam" id="PF02826"/>
    </source>
</evidence>
<dbReference type="SUPFAM" id="SSF52283">
    <property type="entry name" value="Formate/glycerate dehydrogenase catalytic domain-like"/>
    <property type="match status" value="1"/>
</dbReference>
<dbReference type="Pfam" id="PF00389">
    <property type="entry name" value="2-Hacid_dh"/>
    <property type="match status" value="1"/>
</dbReference>
<sequence>MLNVTALTKMDVSYLTENLPSDLAGRVNLQTFQTAEEAGPALENTEVLITTGKFDEAWLPLLPKLRWVQSLSAGVDKLPLQELGERQVTVTNMSGVHAIQMSEYALSVMLGWVRHTKAFNDSQRDKVWNHKLITGELHGQTLGIIGTGSIGTEVARKAKAFDMRVLGYSRSGSLKPNFDEIRTGDSGLESLLRESDFVLLLVPGTKETVRLLSARQFAMMKQSAYLINMARGSVVDEADLIQALQNGTIAGAALDVFEQEPLPAASLLWEMEQVTITPHISGDTPQYVERSAEIVYPNLFRFLANEPLLNLVDLRLGY</sequence>
<gene>
    <name evidence="7" type="ORF">EDM21_03000</name>
</gene>
<evidence type="ECO:0000256" key="4">
    <source>
        <dbReference type="RuleBase" id="RU003719"/>
    </source>
</evidence>
<dbReference type="PANTHER" id="PTHR43333">
    <property type="entry name" value="2-HACID_DH_C DOMAIN-CONTAINING PROTEIN"/>
    <property type="match status" value="1"/>
</dbReference>
<organism evidence="7 8">
    <name type="scientific">Paenibacillus lutrae</name>
    <dbReference type="NCBI Taxonomy" id="2078573"/>
    <lineage>
        <taxon>Bacteria</taxon>
        <taxon>Bacillati</taxon>
        <taxon>Bacillota</taxon>
        <taxon>Bacilli</taxon>
        <taxon>Bacillales</taxon>
        <taxon>Paenibacillaceae</taxon>
        <taxon>Paenibacillus</taxon>
    </lineage>
</organism>
<comment type="caution">
    <text evidence="7">The sequence shown here is derived from an EMBL/GenBank/DDBJ whole genome shotgun (WGS) entry which is preliminary data.</text>
</comment>
<dbReference type="AlphaFoldDB" id="A0A7X3FF76"/>
<dbReference type="RefSeq" id="WP_157332813.1">
    <property type="nucleotide sequence ID" value="NZ_RHLK01000002.1"/>
</dbReference>
<name>A0A7X3FF76_9BACL</name>
<reference evidence="7 8" key="1">
    <citation type="journal article" date="2019" name="Microorganisms">
        <title>Paenibacillus lutrae sp. nov., A Chitinolytic Species Isolated from A River Otter in Castril Natural Park, Granada, Spain.</title>
        <authorList>
            <person name="Rodriguez M."/>
            <person name="Reina J.C."/>
            <person name="Bejar V."/>
            <person name="Llamas I."/>
        </authorList>
    </citation>
    <scope>NUCLEOTIDE SEQUENCE [LARGE SCALE GENOMIC DNA]</scope>
    <source>
        <strain evidence="7 8">N10</strain>
    </source>
</reference>
<dbReference type="EMBL" id="RHLK01000002">
    <property type="protein sequence ID" value="MVO98510.1"/>
    <property type="molecule type" value="Genomic_DNA"/>
</dbReference>
<dbReference type="GO" id="GO:0016616">
    <property type="term" value="F:oxidoreductase activity, acting on the CH-OH group of donors, NAD or NADP as acceptor"/>
    <property type="evidence" value="ECO:0007669"/>
    <property type="project" value="InterPro"/>
</dbReference>
<dbReference type="PROSITE" id="PS00671">
    <property type="entry name" value="D_2_HYDROXYACID_DH_3"/>
    <property type="match status" value="1"/>
</dbReference>
<comment type="similarity">
    <text evidence="1 4">Belongs to the D-isomer specific 2-hydroxyacid dehydrogenase family.</text>
</comment>
<dbReference type="PROSITE" id="PS00065">
    <property type="entry name" value="D_2_HYDROXYACID_DH_1"/>
    <property type="match status" value="1"/>
</dbReference>
<dbReference type="FunFam" id="3.40.50.720:FF:000203">
    <property type="entry name" value="D-3-phosphoglycerate dehydrogenase (SerA)"/>
    <property type="match status" value="1"/>
</dbReference>
<dbReference type="InterPro" id="IPR006139">
    <property type="entry name" value="D-isomer_2_OHA_DH_cat_dom"/>
</dbReference>
<proteinExistence type="inferred from homology"/>
<dbReference type="Proteomes" id="UP000490800">
    <property type="component" value="Unassembled WGS sequence"/>
</dbReference>
<feature type="domain" description="D-isomer specific 2-hydroxyacid dehydrogenase catalytic" evidence="5">
    <location>
        <begin position="9"/>
        <end position="312"/>
    </location>
</feature>
<dbReference type="Pfam" id="PF02826">
    <property type="entry name" value="2-Hacid_dh_C"/>
    <property type="match status" value="1"/>
</dbReference>
<evidence type="ECO:0000256" key="1">
    <source>
        <dbReference type="ARBA" id="ARBA00005854"/>
    </source>
</evidence>
<dbReference type="InterPro" id="IPR036291">
    <property type="entry name" value="NAD(P)-bd_dom_sf"/>
</dbReference>
<accession>A0A7X3FF76</accession>
<evidence type="ECO:0000256" key="3">
    <source>
        <dbReference type="ARBA" id="ARBA00023027"/>
    </source>
</evidence>
<evidence type="ECO:0000313" key="8">
    <source>
        <dbReference type="Proteomes" id="UP000490800"/>
    </source>
</evidence>
<evidence type="ECO:0000313" key="7">
    <source>
        <dbReference type="EMBL" id="MVO98510.1"/>
    </source>
</evidence>
<keyword evidence="8" id="KW-1185">Reference proteome</keyword>
<evidence type="ECO:0000259" key="5">
    <source>
        <dbReference type="Pfam" id="PF00389"/>
    </source>
</evidence>
<dbReference type="PANTHER" id="PTHR43333:SF1">
    <property type="entry name" value="D-ISOMER SPECIFIC 2-HYDROXYACID DEHYDROGENASE NAD-BINDING DOMAIN-CONTAINING PROTEIN"/>
    <property type="match status" value="1"/>
</dbReference>
<keyword evidence="3" id="KW-0520">NAD</keyword>
<protein>
    <submittedName>
        <fullName evidence="7">D-2-hydroxyacid dehydrogenase</fullName>
    </submittedName>
</protein>